<keyword evidence="1" id="KW-0812">Transmembrane</keyword>
<keyword evidence="3" id="KW-1185">Reference proteome</keyword>
<feature type="transmembrane region" description="Helical" evidence="1">
    <location>
        <begin position="12"/>
        <end position="29"/>
    </location>
</feature>
<feature type="transmembrane region" description="Helical" evidence="1">
    <location>
        <begin position="41"/>
        <end position="61"/>
    </location>
</feature>
<keyword evidence="1" id="KW-0472">Membrane</keyword>
<accession>A0ABQ2YU16</accession>
<keyword evidence="1" id="KW-1133">Transmembrane helix</keyword>
<dbReference type="Proteomes" id="UP000653056">
    <property type="component" value="Unassembled WGS sequence"/>
</dbReference>
<organism evidence="2 3">
    <name type="scientific">Litchfieldella qijiaojingensis</name>
    <dbReference type="NCBI Taxonomy" id="980347"/>
    <lineage>
        <taxon>Bacteria</taxon>
        <taxon>Pseudomonadati</taxon>
        <taxon>Pseudomonadota</taxon>
        <taxon>Gammaproteobacteria</taxon>
        <taxon>Oceanospirillales</taxon>
        <taxon>Halomonadaceae</taxon>
        <taxon>Litchfieldella</taxon>
    </lineage>
</organism>
<feature type="transmembrane region" description="Helical" evidence="1">
    <location>
        <begin position="73"/>
        <end position="92"/>
    </location>
</feature>
<evidence type="ECO:0000313" key="2">
    <source>
        <dbReference type="EMBL" id="GGX95334.1"/>
    </source>
</evidence>
<proteinExistence type="predicted"/>
<dbReference type="EMBL" id="BMXS01000011">
    <property type="protein sequence ID" value="GGX95334.1"/>
    <property type="molecule type" value="Genomic_DNA"/>
</dbReference>
<dbReference type="RefSeq" id="WP_189469420.1">
    <property type="nucleotide sequence ID" value="NZ_BMXS01000011.1"/>
</dbReference>
<reference evidence="3" key="1">
    <citation type="journal article" date="2019" name="Int. J. Syst. Evol. Microbiol.">
        <title>The Global Catalogue of Microorganisms (GCM) 10K type strain sequencing project: providing services to taxonomists for standard genome sequencing and annotation.</title>
        <authorList>
            <consortium name="The Broad Institute Genomics Platform"/>
            <consortium name="The Broad Institute Genome Sequencing Center for Infectious Disease"/>
            <person name="Wu L."/>
            <person name="Ma J."/>
        </authorList>
    </citation>
    <scope>NUCLEOTIDE SEQUENCE [LARGE SCALE GENOMIC DNA]</scope>
    <source>
        <strain evidence="3">KCTC 22228</strain>
    </source>
</reference>
<name>A0ABQ2YU16_9GAMM</name>
<comment type="caution">
    <text evidence="2">The sequence shown here is derived from an EMBL/GenBank/DDBJ whole genome shotgun (WGS) entry which is preliminary data.</text>
</comment>
<evidence type="ECO:0000313" key="3">
    <source>
        <dbReference type="Proteomes" id="UP000653056"/>
    </source>
</evidence>
<evidence type="ECO:0008006" key="4">
    <source>
        <dbReference type="Google" id="ProtNLM"/>
    </source>
</evidence>
<sequence>MRYERLRRLPWAPLLSMAVSAWLALWLLWQPELLSALPMPVRLPLIVLGAWALGAGFMHGIGLKVRPGWPRRLLGEPACWWLLGLFTLVVLWRAL</sequence>
<dbReference type="InterPro" id="IPR011846">
    <property type="entry name" value="Cyd_oper_YbgE"/>
</dbReference>
<protein>
    <recommendedName>
        <fullName evidence="4">Cyd operon protein YbgE</fullName>
    </recommendedName>
</protein>
<dbReference type="Pfam" id="PF09600">
    <property type="entry name" value="Cyd_oper_YbgE"/>
    <property type="match status" value="1"/>
</dbReference>
<evidence type="ECO:0000256" key="1">
    <source>
        <dbReference type="SAM" id="Phobius"/>
    </source>
</evidence>
<gene>
    <name evidence="2" type="ORF">GCM10007160_23630</name>
</gene>